<evidence type="ECO:0000256" key="2">
    <source>
        <dbReference type="ARBA" id="ARBA00022692"/>
    </source>
</evidence>
<dbReference type="Pfam" id="PF04893">
    <property type="entry name" value="Yip1"/>
    <property type="match status" value="1"/>
</dbReference>
<dbReference type="InterPro" id="IPR006977">
    <property type="entry name" value="Yip1_dom"/>
</dbReference>
<proteinExistence type="predicted"/>
<feature type="transmembrane region" description="Helical" evidence="5">
    <location>
        <begin position="166"/>
        <end position="189"/>
    </location>
</feature>
<protein>
    <submittedName>
        <fullName evidence="7">DUF1282 family protein</fullName>
    </submittedName>
</protein>
<evidence type="ECO:0000313" key="7">
    <source>
        <dbReference type="EMBL" id="QRJ63184.1"/>
    </source>
</evidence>
<feature type="transmembrane region" description="Helical" evidence="5">
    <location>
        <begin position="127"/>
        <end position="145"/>
    </location>
</feature>
<keyword evidence="8" id="KW-1185">Reference proteome</keyword>
<reference evidence="7" key="1">
    <citation type="submission" date="2020-11" db="EMBL/GenBank/DDBJ databases">
        <title>Azospira restricta DSM 18626 genome sequence.</title>
        <authorList>
            <person name="Moe W.M."/>
        </authorList>
    </citation>
    <scope>NUCLEOTIDE SEQUENCE</scope>
    <source>
        <strain evidence="7">DSM 18626</strain>
    </source>
</reference>
<feature type="domain" description="Yip1" evidence="6">
    <location>
        <begin position="10"/>
        <end position="178"/>
    </location>
</feature>
<evidence type="ECO:0000256" key="5">
    <source>
        <dbReference type="SAM" id="Phobius"/>
    </source>
</evidence>
<evidence type="ECO:0000256" key="3">
    <source>
        <dbReference type="ARBA" id="ARBA00022989"/>
    </source>
</evidence>
<evidence type="ECO:0000259" key="6">
    <source>
        <dbReference type="Pfam" id="PF04893"/>
    </source>
</evidence>
<comment type="subcellular location">
    <subcellularLocation>
        <location evidence="1">Membrane</location>
        <topology evidence="1">Multi-pass membrane protein</topology>
    </subcellularLocation>
</comment>
<keyword evidence="2 5" id="KW-0812">Transmembrane</keyword>
<evidence type="ECO:0000256" key="4">
    <source>
        <dbReference type="ARBA" id="ARBA00023136"/>
    </source>
</evidence>
<name>A0A974PXQ4_9RHOO</name>
<dbReference type="Proteomes" id="UP000663444">
    <property type="component" value="Chromosome"/>
</dbReference>
<dbReference type="RefSeq" id="WP_203386712.1">
    <property type="nucleotide sequence ID" value="NZ_CP064781.1"/>
</dbReference>
<gene>
    <name evidence="7" type="ORF">IWH25_15740</name>
</gene>
<organism evidence="7 8">
    <name type="scientific">Azospira restricta</name>
    <dbReference type="NCBI Taxonomy" id="404405"/>
    <lineage>
        <taxon>Bacteria</taxon>
        <taxon>Pseudomonadati</taxon>
        <taxon>Pseudomonadota</taxon>
        <taxon>Betaproteobacteria</taxon>
        <taxon>Rhodocyclales</taxon>
        <taxon>Rhodocyclaceae</taxon>
        <taxon>Azospira</taxon>
    </lineage>
</organism>
<dbReference type="EMBL" id="CP064781">
    <property type="protein sequence ID" value="QRJ63184.1"/>
    <property type="molecule type" value="Genomic_DNA"/>
</dbReference>
<keyword evidence="4 5" id="KW-0472">Membrane</keyword>
<dbReference type="GO" id="GO:0016020">
    <property type="term" value="C:membrane"/>
    <property type="evidence" value="ECO:0007669"/>
    <property type="project" value="UniProtKB-SubCell"/>
</dbReference>
<feature type="transmembrane region" description="Helical" evidence="5">
    <location>
        <begin position="103"/>
        <end position="121"/>
    </location>
</feature>
<keyword evidence="3 5" id="KW-1133">Transmembrane helix</keyword>
<dbReference type="KEGG" id="ares:IWH25_15740"/>
<dbReference type="AlphaFoldDB" id="A0A974PXQ4"/>
<feature type="transmembrane region" description="Helical" evidence="5">
    <location>
        <begin position="65"/>
        <end position="91"/>
    </location>
</feature>
<accession>A0A974PXQ4</accession>
<sequence>MNMMMFPKMLSSHDEGWAWLMRVHPSVMKMMALYVVPMSLIPPAMLLYAASAYEEGVLGIPMNRAWALATIFYIAELVMVPVMAAVIRNIGEVADRRPEYHDAFAFAAVVPTPLWLSGLALFVPNLIFIALVGVVAIAASVLLIYEGTYRVFGIDEEGPAQLLTASVVGAGLVGWVAMLGLAFVSWGWAVSFSA</sequence>
<evidence type="ECO:0000313" key="8">
    <source>
        <dbReference type="Proteomes" id="UP000663444"/>
    </source>
</evidence>
<evidence type="ECO:0000256" key="1">
    <source>
        <dbReference type="ARBA" id="ARBA00004141"/>
    </source>
</evidence>